<name>A0A833W4Y1_9HYME</name>
<comment type="caution">
    <text evidence="1">The sequence shown here is derived from an EMBL/GenBank/DDBJ whole genome shotgun (WGS) entry which is preliminary data.</text>
</comment>
<reference evidence="1" key="1">
    <citation type="submission" date="2019-11" db="EMBL/GenBank/DDBJ databases">
        <title>The nuclear and mitochondrial genomes of Frieseomelitta varia - a highly eusocial stingless bee (Meliponini) with a permanently sterile worker caste.</title>
        <authorList>
            <person name="Freitas F.C.P."/>
            <person name="Lourenco A.P."/>
            <person name="Nunes F.M.F."/>
            <person name="Paschoal A.R."/>
            <person name="Abreu F.C.P."/>
            <person name="Barbin F.O."/>
            <person name="Bataglia L."/>
            <person name="Cardoso-Junior C.A.M."/>
            <person name="Cervoni M.S."/>
            <person name="Silva S.R."/>
            <person name="Dalarmi F."/>
            <person name="Del Lama M.A."/>
            <person name="Depintor T.S."/>
            <person name="Ferreira K.M."/>
            <person name="Goria P.S."/>
            <person name="Jaskot M.C."/>
            <person name="Lago D.C."/>
            <person name="Luna-Lucena D."/>
            <person name="Moda L.M."/>
            <person name="Nascimento L."/>
            <person name="Pedrino M."/>
            <person name="Rabico F.O."/>
            <person name="Sanches F.C."/>
            <person name="Santos D.E."/>
            <person name="Santos C.G."/>
            <person name="Vieira J."/>
            <person name="Lopes T.F."/>
            <person name="Barchuk A.R."/>
            <person name="Hartfelder K."/>
            <person name="Simoes Z.L.P."/>
            <person name="Bitondi M.M.G."/>
            <person name="Pinheiro D.G."/>
        </authorList>
    </citation>
    <scope>NUCLEOTIDE SEQUENCE</scope>
    <source>
        <strain evidence="1">USP_RPSP 00005682</strain>
        <tissue evidence="1">Whole individual</tissue>
    </source>
</reference>
<organism evidence="1 2">
    <name type="scientific">Frieseomelitta varia</name>
    <dbReference type="NCBI Taxonomy" id="561572"/>
    <lineage>
        <taxon>Eukaryota</taxon>
        <taxon>Metazoa</taxon>
        <taxon>Ecdysozoa</taxon>
        <taxon>Arthropoda</taxon>
        <taxon>Hexapoda</taxon>
        <taxon>Insecta</taxon>
        <taxon>Pterygota</taxon>
        <taxon>Neoptera</taxon>
        <taxon>Endopterygota</taxon>
        <taxon>Hymenoptera</taxon>
        <taxon>Apocrita</taxon>
        <taxon>Aculeata</taxon>
        <taxon>Apoidea</taxon>
        <taxon>Anthophila</taxon>
        <taxon>Apidae</taxon>
        <taxon>Frieseomelitta</taxon>
    </lineage>
</organism>
<gene>
    <name evidence="1" type="ORF">E2986_13985</name>
</gene>
<dbReference type="EMBL" id="WNWW01000890">
    <property type="protein sequence ID" value="KAF3421078.1"/>
    <property type="molecule type" value="Genomic_DNA"/>
</dbReference>
<dbReference type="Proteomes" id="UP000655588">
    <property type="component" value="Unassembled WGS sequence"/>
</dbReference>
<proteinExistence type="predicted"/>
<accession>A0A833W4Y1</accession>
<evidence type="ECO:0000313" key="2">
    <source>
        <dbReference type="Proteomes" id="UP000655588"/>
    </source>
</evidence>
<dbReference type="AlphaFoldDB" id="A0A833W4Y1"/>
<protein>
    <submittedName>
        <fullName evidence="1">Uncharacterized protein</fullName>
    </submittedName>
</protein>
<evidence type="ECO:0000313" key="1">
    <source>
        <dbReference type="EMBL" id="KAF3421078.1"/>
    </source>
</evidence>
<keyword evidence="2" id="KW-1185">Reference proteome</keyword>
<sequence>MSRQCCFLCASDEGVFLDVTTDNKQQYYDQFEICSFVKKNCVLEIINLLRYSNRVKFANACLSVRYICAHGIT</sequence>